<dbReference type="RefSeq" id="XP_060048682.1">
    <property type="nucleotide sequence ID" value="XM_060192699.1"/>
</dbReference>
<name>A0ABM3XIN5_ERIEU</name>
<keyword evidence="3" id="KW-1185">Reference proteome</keyword>
<feature type="compositionally biased region" description="Low complexity" evidence="2">
    <location>
        <begin position="423"/>
        <end position="442"/>
    </location>
</feature>
<evidence type="ECO:0000313" key="4">
    <source>
        <dbReference type="RefSeq" id="XP_060048682.1"/>
    </source>
</evidence>
<dbReference type="PANTHER" id="PTHR14429">
    <property type="entry name" value="FIBROSIN FAMILY MEMBER"/>
    <property type="match status" value="1"/>
</dbReference>
<feature type="compositionally biased region" description="Polar residues" evidence="2">
    <location>
        <begin position="186"/>
        <end position="200"/>
    </location>
</feature>
<gene>
    <name evidence="4" type="primary">FBRSL1</name>
</gene>
<keyword evidence="1" id="KW-0597">Phosphoprotein</keyword>
<feature type="compositionally biased region" description="Low complexity" evidence="2">
    <location>
        <begin position="217"/>
        <end position="226"/>
    </location>
</feature>
<reference evidence="4" key="1">
    <citation type="submission" date="2025-08" db="UniProtKB">
        <authorList>
            <consortium name="RefSeq"/>
        </authorList>
    </citation>
    <scope>IDENTIFICATION</scope>
</reference>
<organism evidence="3 4">
    <name type="scientific">Erinaceus europaeus</name>
    <name type="common">Western European hedgehog</name>
    <dbReference type="NCBI Taxonomy" id="9365"/>
    <lineage>
        <taxon>Eukaryota</taxon>
        <taxon>Metazoa</taxon>
        <taxon>Chordata</taxon>
        <taxon>Craniata</taxon>
        <taxon>Vertebrata</taxon>
        <taxon>Euteleostomi</taxon>
        <taxon>Mammalia</taxon>
        <taxon>Eutheria</taxon>
        <taxon>Laurasiatheria</taxon>
        <taxon>Eulipotyphla</taxon>
        <taxon>Erinaceidae</taxon>
        <taxon>Erinaceinae</taxon>
        <taxon>Erinaceus</taxon>
    </lineage>
</organism>
<feature type="region of interest" description="Disordered" evidence="2">
    <location>
        <begin position="1"/>
        <end position="71"/>
    </location>
</feature>
<feature type="region of interest" description="Disordered" evidence="2">
    <location>
        <begin position="109"/>
        <end position="258"/>
    </location>
</feature>
<dbReference type="GeneID" id="103119036"/>
<dbReference type="PANTHER" id="PTHR14429:SF20">
    <property type="entry name" value="FIBROSIN-1-LIKE PROTEIN"/>
    <property type="match status" value="1"/>
</dbReference>
<feature type="compositionally biased region" description="Basic residues" evidence="2">
    <location>
        <begin position="7"/>
        <end position="18"/>
    </location>
</feature>
<dbReference type="InterPro" id="IPR023246">
    <property type="entry name" value="AUTS2"/>
</dbReference>
<sequence>MEAAARPGRRPRAGHTRTRGREPSLAAGDDPEPGPGKENAGLLPAPRTPRPLRPPRRRRHESGSQDEEVIDGFAIASFSSLDALQKDLALEPHERKQKWECLLAKKPQEVEVSSVVSATESNENGLAPEPSSPQQDLEPRYGQGEKVPLQPSKQVCSSEGGALPDSSWDQNSPAQEQQQQLHPAQRSASDPCQRCQPQQTLRNPRQPHLPRQPPPSQRSWPQRPLSGPRQPCQPRRSLLGPGQPCHPQRPLPASGQCSRPRRVLLDRPFRPHWALLGPRQRCWCLRSLLVPCHHYYPLRSLLGQCHRCRPLRSLLGLCHRCRPLRSLLGPRHHWRPLLNLWHRCWPVRTWVHPCFRGRPGRPSSGQRHRPFRSQPAQCQWCHPPQSLLTMRPRRRPSTALVGQCCCPRRALSAPCLPRRSLLGRPRRSLLGPGQPQPLGGDPEQPEPPKPSLLGPGQPRQRKRPLLEHPHPPKQPLLGPKQPCRPLRPLLDRSQSGQPQPLLPTPEPPSLLGRPPHQPLLGHPSQPRHALLDLGRAHQPRRSILTPSHPCQPLRPRRTRSCTPAVARQAPSVSPGA</sequence>
<evidence type="ECO:0000256" key="2">
    <source>
        <dbReference type="SAM" id="MobiDB-lite"/>
    </source>
</evidence>
<evidence type="ECO:0000313" key="3">
    <source>
        <dbReference type="Proteomes" id="UP001652624"/>
    </source>
</evidence>
<protein>
    <submittedName>
        <fullName evidence="4">Fibrosin-1-like protein</fullName>
    </submittedName>
</protein>
<feature type="compositionally biased region" description="Low complexity" evidence="2">
    <location>
        <begin position="110"/>
        <end position="123"/>
    </location>
</feature>
<evidence type="ECO:0000256" key="1">
    <source>
        <dbReference type="ARBA" id="ARBA00022553"/>
    </source>
</evidence>
<dbReference type="Proteomes" id="UP001652624">
    <property type="component" value="Chromosome 6"/>
</dbReference>
<proteinExistence type="predicted"/>
<accession>A0ABM3XIN5</accession>
<feature type="region of interest" description="Disordered" evidence="2">
    <location>
        <begin position="423"/>
        <end position="576"/>
    </location>
</feature>